<dbReference type="GO" id="GO:0010181">
    <property type="term" value="F:FMN binding"/>
    <property type="evidence" value="ECO:0007669"/>
    <property type="project" value="InterPro"/>
</dbReference>
<dbReference type="RefSeq" id="WP_046328974.1">
    <property type="nucleotide sequence ID" value="NZ_CAUPIC010000006.1"/>
</dbReference>
<evidence type="ECO:0000256" key="3">
    <source>
        <dbReference type="HAMAP-Rule" id="MF_00128"/>
    </source>
</evidence>
<evidence type="ECO:0000313" key="5">
    <source>
        <dbReference type="Proteomes" id="UP000033103"/>
    </source>
</evidence>
<dbReference type="InterPro" id="IPR020852">
    <property type="entry name" value="RNR_Ib_NrdI_bac"/>
</dbReference>
<dbReference type="KEGG" id="sns:VC03_05170"/>
<proteinExistence type="inferred from homology"/>
<reference evidence="4 5" key="1">
    <citation type="journal article" date="2012" name="BMC Genomics">
        <title>Genomic sequence analysis and characterization of Sneathia amnii sp. nov.</title>
        <authorList>
            <consortium name="Vaginal Microbiome Consortium (additional members)"/>
            <person name="Harwich M.D.Jr."/>
            <person name="Serrano M.G."/>
            <person name="Fettweis J.M."/>
            <person name="Alves J.M."/>
            <person name="Reimers M.A."/>
            <person name="Buck G.A."/>
            <person name="Jefferson K.K."/>
        </authorList>
    </citation>
    <scope>NUCLEOTIDE SEQUENCE [LARGE SCALE GENOMIC DNA]</scope>
    <source>
        <strain evidence="4 5">SN35</strain>
    </source>
</reference>
<gene>
    <name evidence="3" type="primary">nrdI</name>
    <name evidence="4" type="ORF">VC03_05170</name>
</gene>
<dbReference type="Gene3D" id="3.40.50.360">
    <property type="match status" value="1"/>
</dbReference>
<dbReference type="InterPro" id="IPR004465">
    <property type="entry name" value="RNR_NrdI"/>
</dbReference>
<dbReference type="PIRSF" id="PIRSF005087">
    <property type="entry name" value="NrdI"/>
    <property type="match status" value="1"/>
</dbReference>
<dbReference type="STRING" id="187101.VC03_05170"/>
<dbReference type="Proteomes" id="UP000033103">
    <property type="component" value="Chromosome"/>
</dbReference>
<sequence>MRVVFFSSISNNTKRFVDKLGVDGIRIPIKIKESITVDEEYILIVPTYSGGNGDTRGAVPKQVIHFLNDENNRKLCRGVIASGNTNFGDTYCIAGPIISKKINVPLLYQFELLGTTKDVEEVKKILEGMK</sequence>
<evidence type="ECO:0000256" key="1">
    <source>
        <dbReference type="ARBA" id="ARBA00003999"/>
    </source>
</evidence>
<evidence type="ECO:0000256" key="2">
    <source>
        <dbReference type="ARBA" id="ARBA00009942"/>
    </source>
</evidence>
<keyword evidence="5" id="KW-1185">Reference proteome</keyword>
<dbReference type="SUPFAM" id="SSF52218">
    <property type="entry name" value="Flavoproteins"/>
    <property type="match status" value="1"/>
</dbReference>
<protein>
    <recommendedName>
        <fullName evidence="3">Protein NrdI</fullName>
    </recommendedName>
</protein>
<dbReference type="NCBIfam" id="TIGR00333">
    <property type="entry name" value="nrdI"/>
    <property type="match status" value="1"/>
</dbReference>
<comment type="similarity">
    <text evidence="2 3">Belongs to the NrdI family.</text>
</comment>
<dbReference type="PANTHER" id="PTHR37297:SF1">
    <property type="entry name" value="PROTEIN NRDI"/>
    <property type="match status" value="1"/>
</dbReference>
<dbReference type="EMBL" id="CP011280">
    <property type="protein sequence ID" value="AKC95870.1"/>
    <property type="molecule type" value="Genomic_DNA"/>
</dbReference>
<dbReference type="OrthoDB" id="350535at2"/>
<dbReference type="AlphaFoldDB" id="A0A0E3ZAS9"/>
<dbReference type="HAMAP" id="MF_00128">
    <property type="entry name" value="NrdI"/>
    <property type="match status" value="1"/>
</dbReference>
<accession>A0A0E3ZAS9</accession>
<dbReference type="PATRIC" id="fig|1069640.6.peg.1023"/>
<organism evidence="4 5">
    <name type="scientific">Sneathia vaginalis</name>
    <dbReference type="NCBI Taxonomy" id="187101"/>
    <lineage>
        <taxon>Bacteria</taxon>
        <taxon>Fusobacteriati</taxon>
        <taxon>Fusobacteriota</taxon>
        <taxon>Fusobacteriia</taxon>
        <taxon>Fusobacteriales</taxon>
        <taxon>Leptotrichiaceae</taxon>
        <taxon>Sneathia</taxon>
    </lineage>
</organism>
<dbReference type="PANTHER" id="PTHR37297">
    <property type="entry name" value="PROTEIN NRDI"/>
    <property type="match status" value="1"/>
</dbReference>
<comment type="function">
    <text evidence="1 3">Probably involved in ribonucleotide reductase function.</text>
</comment>
<dbReference type="HOGENOM" id="CLU_114845_0_0_0"/>
<dbReference type="Pfam" id="PF07972">
    <property type="entry name" value="Flavodoxin_NdrI"/>
    <property type="match status" value="1"/>
</dbReference>
<evidence type="ECO:0000313" key="4">
    <source>
        <dbReference type="EMBL" id="AKC95870.1"/>
    </source>
</evidence>
<dbReference type="InterPro" id="IPR029039">
    <property type="entry name" value="Flavoprotein-like_sf"/>
</dbReference>
<name>A0A0E3ZAS9_9FUSO</name>